<dbReference type="InterPro" id="IPR016188">
    <property type="entry name" value="PurM-like_N"/>
</dbReference>
<proteinExistence type="inferred from homology"/>
<sequence length="344" mass="33836">MSGSEESGAGGSQTLGELGEAGVLKDIFATLTTTDSVLVGPGDDTALLAVSGPVLATTDAMVRGRDWLDEWSSAHDVGVKVVMQNLADLAAMGGVGTGLLVTLIAPGALPARWARDLTAGIAEISAATGVPVIGGDLSSSDGAVAVSVTALGEVPGGRAVLRSGAEPGQEVAVSGSLGRSAAGLEVLRRSGTDGSPSGRHTGLGAGPGAGPAAGWVAYHRRPDPDLSQGPAAAAAGATAMLDVSDGLVRDGGRIATASTVRIDLDEAAIGALAEEFVSELGSAPALDCVLTGGEEHSLLATFPVGTVPPGWTVVGHTAEAGTAGPGVWWRGERTTGGGWDHFGG</sequence>
<keyword evidence="1" id="KW-0547">Nucleotide-binding</keyword>
<evidence type="ECO:0000313" key="3">
    <source>
        <dbReference type="EMBL" id="QDO89168.1"/>
    </source>
</evidence>
<dbReference type="InterPro" id="IPR036921">
    <property type="entry name" value="PurM-like_N_sf"/>
</dbReference>
<dbReference type="KEGG" id="orz:FNH13_13205"/>
<protein>
    <recommendedName>
        <fullName evidence="1">Thiamine-monophosphate kinase</fullName>
        <shortName evidence="1">TMP kinase</shortName>
        <shortName evidence="1">Thiamine-phosphate kinase</shortName>
        <ecNumber evidence="1">2.7.4.16</ecNumber>
    </recommendedName>
</protein>
<feature type="domain" description="PurM-like N-terminal" evidence="2">
    <location>
        <begin position="42"/>
        <end position="154"/>
    </location>
</feature>
<keyword evidence="1 3" id="KW-0418">Kinase</keyword>
<feature type="binding site" evidence="1">
    <location>
        <position position="57"/>
    </location>
    <ligand>
        <name>Mg(2+)</name>
        <dbReference type="ChEBI" id="CHEBI:18420"/>
        <label>4</label>
    </ligand>
</feature>
<comment type="pathway">
    <text evidence="1">Cofactor biosynthesis; thiamine diphosphate biosynthesis; thiamine diphosphate from thiamine phosphate: step 1/1.</text>
</comment>
<dbReference type="GO" id="GO:0009229">
    <property type="term" value="P:thiamine diphosphate biosynthetic process"/>
    <property type="evidence" value="ECO:0007669"/>
    <property type="project" value="UniProtKB-UniRule"/>
</dbReference>
<evidence type="ECO:0000313" key="4">
    <source>
        <dbReference type="Proteomes" id="UP000315395"/>
    </source>
</evidence>
<feature type="binding site" evidence="1">
    <location>
        <position position="244"/>
    </location>
    <ligand>
        <name>ATP</name>
        <dbReference type="ChEBI" id="CHEBI:30616"/>
    </ligand>
</feature>
<dbReference type="NCBIfam" id="TIGR01379">
    <property type="entry name" value="thiL"/>
    <property type="match status" value="1"/>
</dbReference>
<feature type="binding site" evidence="1">
    <location>
        <position position="59"/>
    </location>
    <ligand>
        <name>Mg(2+)</name>
        <dbReference type="ChEBI" id="CHEBI:18420"/>
        <label>1</label>
    </ligand>
</feature>
<dbReference type="Gene3D" id="3.90.650.10">
    <property type="entry name" value="PurM-like C-terminal domain"/>
    <property type="match status" value="1"/>
</dbReference>
<dbReference type="GO" id="GO:0005524">
    <property type="term" value="F:ATP binding"/>
    <property type="evidence" value="ECO:0007669"/>
    <property type="project" value="UniProtKB-UniRule"/>
</dbReference>
<dbReference type="PANTHER" id="PTHR30270:SF0">
    <property type="entry name" value="THIAMINE-MONOPHOSPHATE KINASE"/>
    <property type="match status" value="1"/>
</dbReference>
<dbReference type="Gene3D" id="3.30.1330.10">
    <property type="entry name" value="PurM-like, N-terminal domain"/>
    <property type="match status" value="1"/>
</dbReference>
<feature type="binding site" evidence="1">
    <location>
        <position position="88"/>
    </location>
    <ligand>
        <name>Mg(2+)</name>
        <dbReference type="ChEBI" id="CHEBI:18420"/>
        <label>2</label>
    </ligand>
</feature>
<keyword evidence="1 3" id="KW-0808">Transferase</keyword>
<feature type="binding site" evidence="1">
    <location>
        <position position="44"/>
    </location>
    <ligand>
        <name>Mg(2+)</name>
        <dbReference type="ChEBI" id="CHEBI:18420"/>
        <label>3</label>
    </ligand>
</feature>
<organism evidence="3 4">
    <name type="scientific">Ornithinimicrobium ciconiae</name>
    <dbReference type="NCBI Taxonomy" id="2594265"/>
    <lineage>
        <taxon>Bacteria</taxon>
        <taxon>Bacillati</taxon>
        <taxon>Actinomycetota</taxon>
        <taxon>Actinomycetes</taxon>
        <taxon>Micrococcales</taxon>
        <taxon>Ornithinimicrobiaceae</taxon>
        <taxon>Ornithinimicrobium</taxon>
    </lineage>
</organism>
<keyword evidence="1" id="KW-0460">Magnesium</keyword>
<comment type="caution">
    <text evidence="1">Lacks conserved residue(s) required for the propagation of feature annotation.</text>
</comment>
<keyword evidence="1" id="KW-0479">Metal-binding</keyword>
<feature type="binding site" evidence="1">
    <location>
        <position position="162"/>
    </location>
    <ligand>
        <name>ATP</name>
        <dbReference type="ChEBI" id="CHEBI:30616"/>
    </ligand>
</feature>
<comment type="function">
    <text evidence="1">Catalyzes the ATP-dependent phosphorylation of thiamine-monophosphate (TMP) to form thiamine-pyrophosphate (TPP), the active form of vitamin B1.</text>
</comment>
<evidence type="ECO:0000259" key="2">
    <source>
        <dbReference type="Pfam" id="PF00586"/>
    </source>
</evidence>
<dbReference type="Proteomes" id="UP000315395">
    <property type="component" value="Chromosome"/>
</dbReference>
<feature type="binding site" evidence="1">
    <location>
        <position position="59"/>
    </location>
    <ligand>
        <name>Mg(2+)</name>
        <dbReference type="ChEBI" id="CHEBI:18420"/>
        <label>2</label>
    </ligand>
</feature>
<dbReference type="GO" id="GO:0009030">
    <property type="term" value="F:thiamine-phosphate kinase activity"/>
    <property type="evidence" value="ECO:0007669"/>
    <property type="project" value="UniProtKB-UniRule"/>
</dbReference>
<feature type="binding site" evidence="1">
    <location>
        <position position="339"/>
    </location>
    <ligand>
        <name>substrate</name>
    </ligand>
</feature>
<dbReference type="EMBL" id="CP041616">
    <property type="protein sequence ID" value="QDO89168.1"/>
    <property type="molecule type" value="Genomic_DNA"/>
</dbReference>
<dbReference type="AlphaFoldDB" id="A0A516GCC8"/>
<dbReference type="UniPathway" id="UPA00060">
    <property type="reaction ID" value="UER00142"/>
</dbReference>
<feature type="binding site" evidence="1">
    <location>
        <position position="88"/>
    </location>
    <ligand>
        <name>Mg(2+)</name>
        <dbReference type="ChEBI" id="CHEBI:18420"/>
        <label>3</label>
    </ligand>
</feature>
<keyword evidence="1" id="KW-0067">ATP-binding</keyword>
<feature type="binding site" evidence="1">
    <location>
        <begin position="135"/>
        <end position="136"/>
    </location>
    <ligand>
        <name>ATP</name>
        <dbReference type="ChEBI" id="CHEBI:30616"/>
    </ligand>
</feature>
<evidence type="ECO:0000256" key="1">
    <source>
        <dbReference type="HAMAP-Rule" id="MF_02128"/>
    </source>
</evidence>
<dbReference type="OrthoDB" id="9802811at2"/>
<dbReference type="GO" id="GO:0009228">
    <property type="term" value="P:thiamine biosynthetic process"/>
    <property type="evidence" value="ECO:0007669"/>
    <property type="project" value="UniProtKB-KW"/>
</dbReference>
<dbReference type="SUPFAM" id="SSF56042">
    <property type="entry name" value="PurM C-terminal domain-like"/>
    <property type="match status" value="1"/>
</dbReference>
<feature type="binding site" evidence="1">
    <location>
        <position position="245"/>
    </location>
    <ligand>
        <name>Mg(2+)</name>
        <dbReference type="ChEBI" id="CHEBI:18420"/>
        <label>5</label>
    </ligand>
</feature>
<dbReference type="GO" id="GO:0000287">
    <property type="term" value="F:magnesium ion binding"/>
    <property type="evidence" value="ECO:0007669"/>
    <property type="project" value="UniProtKB-UniRule"/>
</dbReference>
<dbReference type="Pfam" id="PF00586">
    <property type="entry name" value="AIRS"/>
    <property type="match status" value="1"/>
</dbReference>
<feature type="binding site" evidence="1">
    <location>
        <position position="294"/>
    </location>
    <ligand>
        <name>substrate</name>
    </ligand>
</feature>
<feature type="binding site" evidence="1">
    <location>
        <position position="242"/>
    </location>
    <ligand>
        <name>Mg(2+)</name>
        <dbReference type="ChEBI" id="CHEBI:18420"/>
        <label>3</label>
    </ligand>
</feature>
<dbReference type="InterPro" id="IPR036676">
    <property type="entry name" value="PurM-like_C_sf"/>
</dbReference>
<dbReference type="RefSeq" id="WP_143783844.1">
    <property type="nucleotide sequence ID" value="NZ_CP041616.1"/>
</dbReference>
<dbReference type="InterPro" id="IPR006283">
    <property type="entry name" value="ThiL-like"/>
</dbReference>
<dbReference type="PANTHER" id="PTHR30270">
    <property type="entry name" value="THIAMINE-MONOPHOSPHATE KINASE"/>
    <property type="match status" value="1"/>
</dbReference>
<accession>A0A516GCC8</accession>
<feature type="binding site" evidence="1">
    <location>
        <position position="88"/>
    </location>
    <ligand>
        <name>Mg(2+)</name>
        <dbReference type="ChEBI" id="CHEBI:18420"/>
        <label>4</label>
    </ligand>
</feature>
<comment type="similarity">
    <text evidence="1">Belongs to the thiamine-monophosphate kinase family.</text>
</comment>
<keyword evidence="1" id="KW-0784">Thiamine biosynthesis</keyword>
<comment type="miscellaneous">
    <text evidence="1">Reaction mechanism of ThiL seems to utilize a direct, inline transfer of the gamma-phosphate of ATP to TMP rather than a phosphorylated enzyme intermediate.</text>
</comment>
<dbReference type="HAMAP" id="MF_02128">
    <property type="entry name" value="TMP_kinase"/>
    <property type="match status" value="1"/>
</dbReference>
<gene>
    <name evidence="1 3" type="primary">thiL</name>
    <name evidence="3" type="ORF">FNH13_13205</name>
</gene>
<feature type="binding site" evidence="1">
    <location>
        <position position="136"/>
    </location>
    <ligand>
        <name>Mg(2+)</name>
        <dbReference type="ChEBI" id="CHEBI:18420"/>
        <label>1</label>
    </ligand>
</feature>
<keyword evidence="4" id="KW-1185">Reference proteome</keyword>
<dbReference type="EC" id="2.7.4.16" evidence="1"/>
<feature type="binding site" evidence="1">
    <location>
        <position position="44"/>
    </location>
    <ligand>
        <name>Mg(2+)</name>
        <dbReference type="ChEBI" id="CHEBI:18420"/>
        <label>4</label>
    </ligand>
</feature>
<reference evidence="3 4" key="1">
    <citation type="submission" date="2019-07" db="EMBL/GenBank/DDBJ databases">
        <title>complete genome sequencing of Ornithinimicrobium sp. H23M54.</title>
        <authorList>
            <person name="Bae J.-W."/>
            <person name="Lee S.-Y."/>
        </authorList>
    </citation>
    <scope>NUCLEOTIDE SEQUENCE [LARGE SCALE GENOMIC DNA]</scope>
    <source>
        <strain evidence="3 4">H23M54</strain>
    </source>
</reference>
<feature type="binding site" evidence="1">
    <location>
        <position position="58"/>
    </location>
    <ligand>
        <name>Mg(2+)</name>
        <dbReference type="ChEBI" id="CHEBI:18420"/>
        <label>1</label>
    </ligand>
</feature>
<name>A0A516GCC8_9MICO</name>
<comment type="catalytic activity">
    <reaction evidence="1">
        <text>thiamine phosphate + ATP = thiamine diphosphate + ADP</text>
        <dbReference type="Rhea" id="RHEA:15913"/>
        <dbReference type="ChEBI" id="CHEBI:30616"/>
        <dbReference type="ChEBI" id="CHEBI:37575"/>
        <dbReference type="ChEBI" id="CHEBI:58937"/>
        <dbReference type="ChEBI" id="CHEBI:456216"/>
        <dbReference type="EC" id="2.7.4.16"/>
    </reaction>
</comment>
<dbReference type="PIRSF" id="PIRSF005303">
    <property type="entry name" value="Thiam_monoph_kin"/>
    <property type="match status" value="1"/>
</dbReference>
<dbReference type="CDD" id="cd02194">
    <property type="entry name" value="ThiL"/>
    <property type="match status" value="1"/>
</dbReference>
<feature type="binding site" evidence="1">
    <location>
        <position position="66"/>
    </location>
    <ligand>
        <name>substrate</name>
    </ligand>
</feature>
<dbReference type="SUPFAM" id="SSF55326">
    <property type="entry name" value="PurM N-terminal domain-like"/>
    <property type="match status" value="1"/>
</dbReference>